<dbReference type="InterPro" id="IPR038765">
    <property type="entry name" value="Papain-like_cys_pep_sf"/>
</dbReference>
<dbReference type="RefSeq" id="WP_306829390.1">
    <property type="nucleotide sequence ID" value="NZ_JAUSRA010000001.1"/>
</dbReference>
<sequence length="708" mass="74405">MTRTVIAMRGAEVALAAAAVVATVPAYRDFFGSGGYLVPLTAAACAGALGALRAATLRWGTSATIVTGIAGFLTVTGAVILRGRELTSIGTGIANGWMRMLTTGLPADPTAELLILPALLVYAAGFGAVTVALRTRAVLAPVPFPLLSLLAALLLTAGHTEGAFPVAVAVLAPLAVLVLIRAVRRGGVTGRAYLADRARFGLPMVALVAVAGIAAAHAVPIGEKGRFDPRALIRAELTIEDTVTPLASVRSQLEETPPRELFTVRVTGAVLDRVRTAALDDYDGTLWTSADRFLTAGRTLPADSGPAPSTEVRLAVGITGLAGPHLPAAGWPRQVTAGRVGFCARSGVLAAEKADRPGLSYDLVAGVRPRDDAMRSAGPDLAAGARYRALPAALPDALITAADQLTEDAPTSFAKLEALERGLRAMPYTATARPGHTLERLGSLFADGPDRTTGYAEQYAATFAVLARSLDFPARVVTGYRLRPESLTAGVHTVRTRDAWAWAEVKIAGYGWVAFDPADPHNRRQPPPVDHTSSPAGSGTAPSAPEDPGVQARPRQPLADELAAVERLPLVLVILAILTAGLQAVVLAEKWRRRRDRRRGTPAQRIAGAWMQSTGRLRAAGLPIHRSWTAYETAEAARARFGEAASPVATLARLFAEACYGTRPPGPEPADEAWRADRALRAALRRERGLARTAGAWLSPASLWHRSG</sequence>
<accession>A0ABT9MT96</accession>
<feature type="region of interest" description="Disordered" evidence="1">
    <location>
        <begin position="518"/>
        <end position="555"/>
    </location>
</feature>
<evidence type="ECO:0000313" key="5">
    <source>
        <dbReference type="Proteomes" id="UP001240984"/>
    </source>
</evidence>
<reference evidence="4 5" key="1">
    <citation type="submission" date="2023-07" db="EMBL/GenBank/DDBJ databases">
        <title>Sequencing the genomes of 1000 actinobacteria strains.</title>
        <authorList>
            <person name="Klenk H.-P."/>
        </authorList>
    </citation>
    <scope>NUCLEOTIDE SEQUENCE [LARGE SCALE GENOMIC DNA]</scope>
    <source>
        <strain evidence="4 5">DSM 44710</strain>
    </source>
</reference>
<dbReference type="Proteomes" id="UP001240984">
    <property type="component" value="Unassembled WGS sequence"/>
</dbReference>
<dbReference type="SUPFAM" id="SSF54001">
    <property type="entry name" value="Cysteine proteinases"/>
    <property type="match status" value="1"/>
</dbReference>
<dbReference type="SMART" id="SM00460">
    <property type="entry name" value="TGc"/>
    <property type="match status" value="1"/>
</dbReference>
<evidence type="ECO:0000256" key="2">
    <source>
        <dbReference type="SAM" id="Phobius"/>
    </source>
</evidence>
<evidence type="ECO:0000256" key="1">
    <source>
        <dbReference type="SAM" id="MobiDB-lite"/>
    </source>
</evidence>
<feature type="transmembrane region" description="Helical" evidence="2">
    <location>
        <begin position="568"/>
        <end position="588"/>
    </location>
</feature>
<dbReference type="Pfam" id="PF11992">
    <property type="entry name" value="TgpA_N"/>
    <property type="match status" value="1"/>
</dbReference>
<feature type="transmembrane region" description="Helical" evidence="2">
    <location>
        <begin position="113"/>
        <end position="133"/>
    </location>
</feature>
<gene>
    <name evidence="4" type="ORF">J2S43_002753</name>
</gene>
<dbReference type="Gene3D" id="3.10.620.30">
    <property type="match status" value="1"/>
</dbReference>
<feature type="domain" description="Transglutaminase-like" evidence="3">
    <location>
        <begin position="448"/>
        <end position="519"/>
    </location>
</feature>
<feature type="transmembrane region" description="Helical" evidence="2">
    <location>
        <begin position="138"/>
        <end position="157"/>
    </location>
</feature>
<evidence type="ECO:0000313" key="4">
    <source>
        <dbReference type="EMBL" id="MDP9794241.1"/>
    </source>
</evidence>
<dbReference type="Pfam" id="PF13559">
    <property type="entry name" value="DUF4129"/>
    <property type="match status" value="1"/>
</dbReference>
<organism evidence="4 5">
    <name type="scientific">Catenuloplanes nepalensis</name>
    <dbReference type="NCBI Taxonomy" id="587533"/>
    <lineage>
        <taxon>Bacteria</taxon>
        <taxon>Bacillati</taxon>
        <taxon>Actinomycetota</taxon>
        <taxon>Actinomycetes</taxon>
        <taxon>Micromonosporales</taxon>
        <taxon>Micromonosporaceae</taxon>
        <taxon>Catenuloplanes</taxon>
    </lineage>
</organism>
<feature type="transmembrane region" description="Helical" evidence="2">
    <location>
        <begin position="62"/>
        <end position="81"/>
    </location>
</feature>
<dbReference type="EMBL" id="JAUSRA010000001">
    <property type="protein sequence ID" value="MDP9794241.1"/>
    <property type="molecule type" value="Genomic_DNA"/>
</dbReference>
<feature type="transmembrane region" description="Helical" evidence="2">
    <location>
        <begin position="36"/>
        <end position="55"/>
    </location>
</feature>
<feature type="transmembrane region" description="Helical" evidence="2">
    <location>
        <begin position="200"/>
        <end position="219"/>
    </location>
</feature>
<keyword evidence="2" id="KW-1133">Transmembrane helix</keyword>
<protein>
    <submittedName>
        <fullName evidence="4">Transglutaminase-like putative cysteine protease</fullName>
    </submittedName>
</protein>
<dbReference type="InterPro" id="IPR052901">
    <property type="entry name" value="Bact_TGase-like"/>
</dbReference>
<dbReference type="PANTHER" id="PTHR42736:SF1">
    <property type="entry name" value="PROTEIN-GLUTAMINE GAMMA-GLUTAMYLTRANSFERASE"/>
    <property type="match status" value="1"/>
</dbReference>
<comment type="caution">
    <text evidence="4">The sequence shown here is derived from an EMBL/GenBank/DDBJ whole genome shotgun (WGS) entry which is preliminary data.</text>
</comment>
<evidence type="ECO:0000259" key="3">
    <source>
        <dbReference type="SMART" id="SM00460"/>
    </source>
</evidence>
<dbReference type="InterPro" id="IPR002931">
    <property type="entry name" value="Transglutaminase-like"/>
</dbReference>
<proteinExistence type="predicted"/>
<dbReference type="Pfam" id="PF01841">
    <property type="entry name" value="Transglut_core"/>
    <property type="match status" value="1"/>
</dbReference>
<dbReference type="InterPro" id="IPR021878">
    <property type="entry name" value="TgpA_N"/>
</dbReference>
<keyword evidence="5" id="KW-1185">Reference proteome</keyword>
<keyword evidence="2" id="KW-0472">Membrane</keyword>
<dbReference type="PANTHER" id="PTHR42736">
    <property type="entry name" value="PROTEIN-GLUTAMINE GAMMA-GLUTAMYLTRANSFERASE"/>
    <property type="match status" value="1"/>
</dbReference>
<dbReference type="InterPro" id="IPR025403">
    <property type="entry name" value="TgpA-like_C"/>
</dbReference>
<feature type="compositionally biased region" description="Low complexity" evidence="1">
    <location>
        <begin position="532"/>
        <end position="544"/>
    </location>
</feature>
<keyword evidence="2" id="KW-0812">Transmembrane</keyword>
<feature type="transmembrane region" description="Helical" evidence="2">
    <location>
        <begin position="163"/>
        <end position="180"/>
    </location>
</feature>
<name>A0ABT9MT96_9ACTN</name>